<evidence type="ECO:0000259" key="4">
    <source>
        <dbReference type="Pfam" id="PF20723"/>
    </source>
</evidence>
<keyword evidence="2" id="KW-0597">Phosphoprotein</keyword>
<dbReference type="InterPro" id="IPR006800">
    <property type="entry name" value="Pellino_fam"/>
</dbReference>
<evidence type="ECO:0008006" key="8">
    <source>
        <dbReference type="Google" id="ProtNLM"/>
    </source>
</evidence>
<dbReference type="PANTHER" id="PTHR12098">
    <property type="entry name" value="E3 UBIQUITIN-PROTEIN LIGASE PELLINO-RELATED"/>
    <property type="match status" value="1"/>
</dbReference>
<dbReference type="Pfam" id="PF20723">
    <property type="entry name" value="Pellino_RING"/>
    <property type="match status" value="1"/>
</dbReference>
<proteinExistence type="inferred from homology"/>
<dbReference type="InterPro" id="IPR048334">
    <property type="entry name" value="Pellino_FHA"/>
</dbReference>
<dbReference type="GO" id="GO:0061630">
    <property type="term" value="F:ubiquitin protein ligase activity"/>
    <property type="evidence" value="ECO:0007669"/>
    <property type="project" value="InterPro"/>
</dbReference>
<evidence type="ECO:0000313" key="5">
    <source>
        <dbReference type="EMBL" id="CAF0936790.1"/>
    </source>
</evidence>
<dbReference type="Pfam" id="PF04710">
    <property type="entry name" value="Pellino_FHA"/>
    <property type="match status" value="1"/>
</dbReference>
<dbReference type="GO" id="GO:0008592">
    <property type="term" value="P:regulation of Toll signaling pathway"/>
    <property type="evidence" value="ECO:0007669"/>
    <property type="project" value="InterPro"/>
</dbReference>
<dbReference type="EMBL" id="CAJOBC010002069">
    <property type="protein sequence ID" value="CAF3713862.1"/>
    <property type="molecule type" value="Genomic_DNA"/>
</dbReference>
<protein>
    <recommendedName>
        <fullName evidence="8">Pellino</fullName>
    </recommendedName>
</protein>
<evidence type="ECO:0000256" key="2">
    <source>
        <dbReference type="ARBA" id="ARBA00022553"/>
    </source>
</evidence>
<evidence type="ECO:0000313" key="7">
    <source>
        <dbReference type="Proteomes" id="UP000663829"/>
    </source>
</evidence>
<gene>
    <name evidence="5" type="ORF">GPM918_LOCUS10486</name>
    <name evidence="6" type="ORF">SRO942_LOCUS10487</name>
</gene>
<dbReference type="EMBL" id="CAJNOQ010002069">
    <property type="protein sequence ID" value="CAF0936790.1"/>
    <property type="molecule type" value="Genomic_DNA"/>
</dbReference>
<feature type="domain" description="Pellino RING" evidence="4">
    <location>
        <begin position="260"/>
        <end position="401"/>
    </location>
</feature>
<organism evidence="5 7">
    <name type="scientific">Didymodactylos carnosus</name>
    <dbReference type="NCBI Taxonomy" id="1234261"/>
    <lineage>
        <taxon>Eukaryota</taxon>
        <taxon>Metazoa</taxon>
        <taxon>Spiralia</taxon>
        <taxon>Gnathifera</taxon>
        <taxon>Rotifera</taxon>
        <taxon>Eurotatoria</taxon>
        <taxon>Bdelloidea</taxon>
        <taxon>Philodinida</taxon>
        <taxon>Philodinidae</taxon>
        <taxon>Didymodactylos</taxon>
    </lineage>
</organism>
<keyword evidence="7" id="KW-1185">Reference proteome</keyword>
<dbReference type="Proteomes" id="UP000681722">
    <property type="component" value="Unassembled WGS sequence"/>
</dbReference>
<evidence type="ECO:0000259" key="3">
    <source>
        <dbReference type="Pfam" id="PF04710"/>
    </source>
</evidence>
<dbReference type="GO" id="GO:0000209">
    <property type="term" value="P:protein polyubiquitination"/>
    <property type="evidence" value="ECO:0007669"/>
    <property type="project" value="InterPro"/>
</dbReference>
<dbReference type="AlphaFoldDB" id="A0A814C2H9"/>
<feature type="domain" description="Pellino FHA" evidence="3">
    <location>
        <begin position="5"/>
        <end position="247"/>
    </location>
</feature>
<evidence type="ECO:0000313" key="6">
    <source>
        <dbReference type="EMBL" id="CAF3713862.1"/>
    </source>
</evidence>
<dbReference type="Proteomes" id="UP000663829">
    <property type="component" value="Unassembled WGS sequence"/>
</dbReference>
<accession>A0A814C2H9</accession>
<name>A0A814C2H9_9BILA</name>
<dbReference type="InterPro" id="IPR048335">
    <property type="entry name" value="Pellino_RING"/>
</dbReference>
<dbReference type="OrthoDB" id="8801906at2759"/>
<comment type="caution">
    <text evidence="5">The sequence shown here is derived from an EMBL/GenBank/DDBJ whole genome shotgun (WGS) entry which is preliminary data.</text>
</comment>
<evidence type="ECO:0000256" key="1">
    <source>
        <dbReference type="ARBA" id="ARBA00005639"/>
    </source>
</evidence>
<comment type="similarity">
    <text evidence="1">Belongs to the pellino family.</text>
</comment>
<sequence length="406" mass="45232">MDALYNGSIPNGDRGRRKSKFILKERTQANGLKALSQHLCKNAEEVQKLTTSNVHSISYTLSRNQTIVVQYARDEETDMFQIGRSSESQIDFIVMDTVPNAKTFDELNVTQSTISRFACRIVVQREPPYTARIYAAGFDSSKNIFLGEKAIKWKSEKNEMDGVTTNGILLMHMDCGEFNSGAKPTKWKEVSVGGSVFDLGEGRLKFNYQSATSSGNDNILKDGTLIDLCGATLLFRSNEGLKHTPVMITRRLLEIELEQLNSTKPQCPVGLNTLVIKTVSPSSNLNEQIPFVYVSCGHVHGNHDWGVKEDLKRECPLCRTIGPYIPITMGIEPSFYINCNDSTTTHCFQPCGHITSESTALHWSKIKVPLGCRGLKSVCPFCSTALSEIKPFVKLIFQDSMPNIKQ</sequence>
<reference evidence="5" key="1">
    <citation type="submission" date="2021-02" db="EMBL/GenBank/DDBJ databases">
        <authorList>
            <person name="Nowell W R."/>
        </authorList>
    </citation>
    <scope>NUCLEOTIDE SEQUENCE</scope>
</reference>
<dbReference type="PANTHER" id="PTHR12098:SF2">
    <property type="entry name" value="PROTEIN PELLINO"/>
    <property type="match status" value="1"/>
</dbReference>